<evidence type="ECO:0000256" key="9">
    <source>
        <dbReference type="ARBA" id="ARBA00023002"/>
    </source>
</evidence>
<dbReference type="EC" id="1.7.99.4" evidence="15"/>
<evidence type="ECO:0000256" key="3">
    <source>
        <dbReference type="ARBA" id="ARBA00022475"/>
    </source>
</evidence>
<evidence type="ECO:0000256" key="8">
    <source>
        <dbReference type="ARBA" id="ARBA00022989"/>
    </source>
</evidence>
<feature type="transmembrane region" description="Helical" evidence="13">
    <location>
        <begin position="47"/>
        <end position="67"/>
    </location>
</feature>
<feature type="transmembrane region" description="Helical" evidence="13">
    <location>
        <begin position="87"/>
        <end position="109"/>
    </location>
</feature>
<feature type="domain" description="NarG-like" evidence="14">
    <location>
        <begin position="6"/>
        <end position="225"/>
    </location>
</feature>
<protein>
    <submittedName>
        <fullName evidence="15">Nitrate reductase gamma subunit</fullName>
        <ecNumber evidence="15">1.7.99.4</ecNumber>
    </submittedName>
</protein>
<evidence type="ECO:0000256" key="7">
    <source>
        <dbReference type="ARBA" id="ARBA00022982"/>
    </source>
</evidence>
<dbReference type="PANTHER" id="PTHR30598">
    <property type="entry name" value="NITRATE REDUCTASE PRIVATE CHAPERONE, REDOX ENZYME MATURATION PROTEIN REMP FAMILY"/>
    <property type="match status" value="1"/>
</dbReference>
<dbReference type="GO" id="GO:0016491">
    <property type="term" value="F:oxidoreductase activity"/>
    <property type="evidence" value="ECO:0007669"/>
    <property type="project" value="UniProtKB-KW"/>
</dbReference>
<organism evidence="15 16">
    <name type="scientific">Crossiella equi</name>
    <dbReference type="NCBI Taxonomy" id="130796"/>
    <lineage>
        <taxon>Bacteria</taxon>
        <taxon>Bacillati</taxon>
        <taxon>Actinomycetota</taxon>
        <taxon>Actinomycetes</taxon>
        <taxon>Pseudonocardiales</taxon>
        <taxon>Pseudonocardiaceae</taxon>
        <taxon>Crossiella</taxon>
    </lineage>
</organism>
<keyword evidence="7" id="KW-0249">Electron transport</keyword>
<evidence type="ECO:0000256" key="12">
    <source>
        <dbReference type="ARBA" id="ARBA00023136"/>
    </source>
</evidence>
<evidence type="ECO:0000256" key="13">
    <source>
        <dbReference type="SAM" id="Phobius"/>
    </source>
</evidence>
<comment type="subcellular location">
    <subcellularLocation>
        <location evidence="1">Cell membrane</location>
        <topology evidence="1">Multi-pass membrane protein</topology>
    </subcellularLocation>
</comment>
<proteinExistence type="predicted"/>
<evidence type="ECO:0000256" key="6">
    <source>
        <dbReference type="ARBA" id="ARBA00022723"/>
    </source>
</evidence>
<dbReference type="InterPro" id="IPR023234">
    <property type="entry name" value="NarG-like_domain"/>
</dbReference>
<dbReference type="Proteomes" id="UP001519363">
    <property type="component" value="Unassembled WGS sequence"/>
</dbReference>
<feature type="transmembrane region" description="Helical" evidence="13">
    <location>
        <begin position="129"/>
        <end position="148"/>
    </location>
</feature>
<dbReference type="SUPFAM" id="SSF103501">
    <property type="entry name" value="Respiratory nitrate reductase 1 gamma chain"/>
    <property type="match status" value="1"/>
</dbReference>
<feature type="transmembrane region" description="Helical" evidence="13">
    <location>
        <begin position="6"/>
        <end position="26"/>
    </location>
</feature>
<dbReference type="InterPro" id="IPR051936">
    <property type="entry name" value="Heme-iron_electron_transfer"/>
</dbReference>
<keyword evidence="5 13" id="KW-0812">Transmembrane</keyword>
<keyword evidence="12 13" id="KW-0472">Membrane</keyword>
<evidence type="ECO:0000256" key="5">
    <source>
        <dbReference type="ARBA" id="ARBA00022692"/>
    </source>
</evidence>
<evidence type="ECO:0000313" key="15">
    <source>
        <dbReference type="EMBL" id="MBP2478974.1"/>
    </source>
</evidence>
<name>A0ABS5ARY2_9PSEU</name>
<keyword evidence="10" id="KW-0408">Iron</keyword>
<keyword evidence="3" id="KW-1003">Cell membrane</keyword>
<dbReference type="Gene3D" id="1.20.950.20">
    <property type="entry name" value="Transmembrane di-heme cytochromes, Chain C"/>
    <property type="match status" value="1"/>
</dbReference>
<evidence type="ECO:0000259" key="14">
    <source>
        <dbReference type="Pfam" id="PF02665"/>
    </source>
</evidence>
<keyword evidence="16" id="KW-1185">Reference proteome</keyword>
<comment type="caution">
    <text evidence="15">The sequence shown here is derived from an EMBL/GenBank/DDBJ whole genome shotgun (WGS) entry which is preliminary data.</text>
</comment>
<dbReference type="InterPro" id="IPR003816">
    <property type="entry name" value="Nitrate_red_gam"/>
</dbReference>
<keyword evidence="8 13" id="KW-1133">Transmembrane helix</keyword>
<sequence length="248" mass="27128">MNAIDLLLWGVLPYLAILSLVGGTIWRYRHDRFGWTTRSSQLHESRLLRVGSPMFHFGLLFVAGGHVMGLLVPKSVTEFLGVAEQEYHLVSLTAGTLTGALTLGGLAILLYRRLTTPGVRRATTGNDGLVYLLLGGAIVLGMCATVLTNGLGGGYDYRETISPWLRGILTLRPDPALMVDVPISFQLHVVTALLLFTLWPFSRLVHAFSAPVAYLARPYVVYRSRSGERVGARGPQRGWGGRGGWEEP</sequence>
<evidence type="ECO:0000256" key="4">
    <source>
        <dbReference type="ARBA" id="ARBA00022617"/>
    </source>
</evidence>
<keyword evidence="2" id="KW-0813">Transport</keyword>
<keyword evidence="11" id="KW-0534">Nitrate assimilation</keyword>
<evidence type="ECO:0000256" key="2">
    <source>
        <dbReference type="ARBA" id="ARBA00022448"/>
    </source>
</evidence>
<accession>A0ABS5ARY2</accession>
<dbReference type="RefSeq" id="WP_086787845.1">
    <property type="nucleotide sequence ID" value="NZ_JAGIOO010000001.1"/>
</dbReference>
<evidence type="ECO:0000256" key="10">
    <source>
        <dbReference type="ARBA" id="ARBA00023004"/>
    </source>
</evidence>
<evidence type="ECO:0000313" key="16">
    <source>
        <dbReference type="Proteomes" id="UP001519363"/>
    </source>
</evidence>
<feature type="transmembrane region" description="Helical" evidence="13">
    <location>
        <begin position="183"/>
        <end position="201"/>
    </location>
</feature>
<evidence type="ECO:0000256" key="11">
    <source>
        <dbReference type="ARBA" id="ARBA00023063"/>
    </source>
</evidence>
<dbReference type="PANTHER" id="PTHR30598:SF3">
    <property type="entry name" value="RESPIRATORY NITRATE REDUCTASE 1 GAMMA CHAIN"/>
    <property type="match status" value="1"/>
</dbReference>
<dbReference type="Pfam" id="PF02665">
    <property type="entry name" value="Nitrate_red_gam"/>
    <property type="match status" value="1"/>
</dbReference>
<gene>
    <name evidence="15" type="ORF">JOF53_007846</name>
</gene>
<dbReference type="InterPro" id="IPR036197">
    <property type="entry name" value="NarG-like_sf"/>
</dbReference>
<evidence type="ECO:0000256" key="1">
    <source>
        <dbReference type="ARBA" id="ARBA00004651"/>
    </source>
</evidence>
<keyword evidence="9 15" id="KW-0560">Oxidoreductase</keyword>
<dbReference type="NCBIfam" id="TIGR00351">
    <property type="entry name" value="narI"/>
    <property type="match status" value="1"/>
</dbReference>
<keyword evidence="6" id="KW-0479">Metal-binding</keyword>
<keyword evidence="4" id="KW-0349">Heme</keyword>
<reference evidence="15 16" key="1">
    <citation type="submission" date="2021-03" db="EMBL/GenBank/DDBJ databases">
        <title>Sequencing the genomes of 1000 actinobacteria strains.</title>
        <authorList>
            <person name="Klenk H.-P."/>
        </authorList>
    </citation>
    <scope>NUCLEOTIDE SEQUENCE [LARGE SCALE GENOMIC DNA]</scope>
    <source>
        <strain evidence="15 16">DSM 44580</strain>
    </source>
</reference>
<dbReference type="EMBL" id="JAGIOO010000001">
    <property type="protein sequence ID" value="MBP2478974.1"/>
    <property type="molecule type" value="Genomic_DNA"/>
</dbReference>